<dbReference type="CDD" id="cd06558">
    <property type="entry name" value="crotonase-like"/>
    <property type="match status" value="1"/>
</dbReference>
<sequence length="272" mass="28608">MFSVLEAEPAGCGLRAATHAGVRTIWFDRPAERNTMTLDMFRDYYAALLAADGDPEVRAIVVTGAGDWFCAGADPGALQALLDERHRDQLTKEFGFEPHLPITLGTPIVAAVNGGAAGLGLVHALYADVRFMATQARLATAFSRLGLIAEYGSAWLLPRLVGVGNALDLLISGRKIDAAEALRIGLVQRVLPRDEVLAEAQAYAADLAAHCSPASMAVIRRQVFAGLESGIAEAAADAGRLMAASLGGADFGEALASQVQRRTPRFAPRAGA</sequence>
<name>A0AAJ6HS06_9ACTN</name>
<dbReference type="InterPro" id="IPR001753">
    <property type="entry name" value="Enoyl-CoA_hydra/iso"/>
</dbReference>
<proteinExistence type="predicted"/>
<evidence type="ECO:0000313" key="1">
    <source>
        <dbReference type="EMBL" id="WLS43523.1"/>
    </source>
</evidence>
<protein>
    <submittedName>
        <fullName evidence="1">Enoyl-CoA hydratase-related protein</fullName>
    </submittedName>
</protein>
<dbReference type="Proteomes" id="UP001235874">
    <property type="component" value="Chromosome"/>
</dbReference>
<dbReference type="KEGG" id="mprn:Q3V37_19175"/>
<reference evidence="1 2" key="1">
    <citation type="submission" date="2023-07" db="EMBL/GenBank/DDBJ databases">
        <title>Micromonospora profundi TRM 95458 converts glycerol to a new osmotic compound.</title>
        <authorList>
            <person name="Lu D."/>
        </authorList>
    </citation>
    <scope>NUCLEOTIDE SEQUENCE [LARGE SCALE GENOMIC DNA]</scope>
    <source>
        <strain evidence="1 2">TRM95458</strain>
    </source>
</reference>
<dbReference type="EMBL" id="CP130472">
    <property type="protein sequence ID" value="WLS43523.1"/>
    <property type="molecule type" value="Genomic_DNA"/>
</dbReference>
<dbReference type="PANTHER" id="PTHR43459">
    <property type="entry name" value="ENOYL-COA HYDRATASE"/>
    <property type="match status" value="1"/>
</dbReference>
<dbReference type="InterPro" id="IPR029045">
    <property type="entry name" value="ClpP/crotonase-like_dom_sf"/>
</dbReference>
<dbReference type="AlphaFoldDB" id="A0AAJ6HS06"/>
<dbReference type="Gene3D" id="3.90.226.10">
    <property type="entry name" value="2-enoyl-CoA Hydratase, Chain A, domain 1"/>
    <property type="match status" value="1"/>
</dbReference>
<gene>
    <name evidence="1" type="ORF">Q3V37_19175</name>
</gene>
<organism evidence="1 2">
    <name type="scientific">Micromonospora profundi</name>
    <dbReference type="NCBI Taxonomy" id="1420889"/>
    <lineage>
        <taxon>Bacteria</taxon>
        <taxon>Bacillati</taxon>
        <taxon>Actinomycetota</taxon>
        <taxon>Actinomycetes</taxon>
        <taxon>Micromonosporales</taxon>
        <taxon>Micromonosporaceae</taxon>
        <taxon>Micromonospora</taxon>
    </lineage>
</organism>
<dbReference type="GO" id="GO:0003824">
    <property type="term" value="F:catalytic activity"/>
    <property type="evidence" value="ECO:0007669"/>
    <property type="project" value="UniProtKB-ARBA"/>
</dbReference>
<accession>A0AAJ6HS06</accession>
<evidence type="ECO:0000313" key="2">
    <source>
        <dbReference type="Proteomes" id="UP001235874"/>
    </source>
</evidence>
<keyword evidence="2" id="KW-1185">Reference proteome</keyword>
<dbReference type="SUPFAM" id="SSF52096">
    <property type="entry name" value="ClpP/crotonase"/>
    <property type="match status" value="1"/>
</dbReference>
<dbReference type="RefSeq" id="WP_167943583.1">
    <property type="nucleotide sequence ID" value="NZ_CP130472.1"/>
</dbReference>
<dbReference type="Pfam" id="PF00378">
    <property type="entry name" value="ECH_1"/>
    <property type="match status" value="1"/>
</dbReference>
<dbReference type="PANTHER" id="PTHR43459:SF1">
    <property type="entry name" value="EG:BACN32G11.4 PROTEIN"/>
    <property type="match status" value="1"/>
</dbReference>